<name>A0ABM4BKR0_HYDVU</name>
<dbReference type="SMART" id="SM00164">
    <property type="entry name" value="TBC"/>
    <property type="match status" value="1"/>
</dbReference>
<comment type="subcellular location">
    <subcellularLocation>
        <location evidence="1">Cytoplasmic vesicle membrane</location>
    </subcellularLocation>
    <subcellularLocation>
        <location evidence="2">Endomembrane system</location>
        <topology evidence="2">Peripheral membrane protein</topology>
    </subcellularLocation>
    <subcellularLocation>
        <location evidence="6">Synapse</location>
    </subcellularLocation>
</comment>
<organism evidence="9 10">
    <name type="scientific">Hydra vulgaris</name>
    <name type="common">Hydra</name>
    <name type="synonym">Hydra attenuata</name>
    <dbReference type="NCBI Taxonomy" id="6087"/>
    <lineage>
        <taxon>Eukaryota</taxon>
        <taxon>Metazoa</taxon>
        <taxon>Cnidaria</taxon>
        <taxon>Hydrozoa</taxon>
        <taxon>Hydroidolina</taxon>
        <taxon>Anthoathecata</taxon>
        <taxon>Aplanulata</taxon>
        <taxon>Hydridae</taxon>
        <taxon>Hydra</taxon>
    </lineage>
</organism>
<keyword evidence="3" id="KW-0770">Synapse</keyword>
<evidence type="ECO:0000256" key="3">
    <source>
        <dbReference type="ARBA" id="ARBA00023018"/>
    </source>
</evidence>
<feature type="domain" description="Rab-GAP TBC" evidence="7">
    <location>
        <begin position="61"/>
        <end position="246"/>
    </location>
</feature>
<dbReference type="PANTHER" id="PTHR23354:SF122">
    <property type="entry name" value="GTPASE-ACTIVATING PROTEIN SKYWALKER"/>
    <property type="match status" value="1"/>
</dbReference>
<sequence>MMTGILQDCVNKSAHASVTVLEQPNLDIKKKEFLKNVLIKHSVAYITPKEFKKIKKIVRKGIPMEQRKQYWLLFSGGKEVLQNTPNLFQKACDDLLGESHFYFNTEKLAANSHFLTPDGCYSLCKLLYVITNLNPLINYCPMLEPITIVMLHFMNEEDTFSCLSGILSKNLLDETQSENTITDCTMQDLLKFKKKKVYAKLKSYVPSHFEAAGHKRVIFPSLGKYIFDHLPLALLVRIVDCFLVDGAKIFYRVGLYLLYHFYTHSLTFNSFFCSSPQALVAKIGVHIQSLEIIPDTFIKNILKIRLTSKQIVKLKQTNTTMSNSRYLDITDDLIGQPVVTTNLSEVSDIIDLQHWQIVCSWLPLRLQVKKPYLLFTTNNDGYNLKTLYLKCEKAEQTLMIFGTTTGEILGAYLSSSLKNRHNGNQNLSFFGTVETFIFKLIPESECYHWNGYEQLHSKVSTYVFSSDSLDEKQTPKEHLAIKSCFEANQITQRSQIKRDEQIRSALFISCDESRMVIGGGDGEGIAIDGDIHAGRSTWCRTFDNAPLSSLENGDFFIIRLDVIGFH</sequence>
<dbReference type="PANTHER" id="PTHR23354">
    <property type="entry name" value="NUCLEOLAR PROTEIN 7/ESTROGEN RECEPTOR COACTIVATOR-RELATED"/>
    <property type="match status" value="1"/>
</dbReference>
<evidence type="ECO:0000256" key="1">
    <source>
        <dbReference type="ARBA" id="ARBA00004156"/>
    </source>
</evidence>
<dbReference type="PROSITE" id="PS51886">
    <property type="entry name" value="TLDC"/>
    <property type="match status" value="1"/>
</dbReference>
<protein>
    <submittedName>
        <fullName evidence="10">TBC1 domain family member 24 isoform X2</fullName>
    </submittedName>
</protein>
<dbReference type="Proteomes" id="UP001652625">
    <property type="component" value="Chromosome 03"/>
</dbReference>
<dbReference type="Gene3D" id="1.10.8.270">
    <property type="entry name" value="putative rabgap domain of human tbc1 domain family member 14 like domains"/>
    <property type="match status" value="1"/>
</dbReference>
<evidence type="ECO:0000259" key="8">
    <source>
        <dbReference type="PROSITE" id="PS51886"/>
    </source>
</evidence>
<dbReference type="InterPro" id="IPR006571">
    <property type="entry name" value="TLDc_dom"/>
</dbReference>
<evidence type="ECO:0000256" key="2">
    <source>
        <dbReference type="ARBA" id="ARBA00004184"/>
    </source>
</evidence>
<evidence type="ECO:0000259" key="7">
    <source>
        <dbReference type="PROSITE" id="PS50086"/>
    </source>
</evidence>
<proteinExistence type="predicted"/>
<dbReference type="RefSeq" id="XP_065649655.1">
    <property type="nucleotide sequence ID" value="XM_065793583.1"/>
</dbReference>
<evidence type="ECO:0000256" key="4">
    <source>
        <dbReference type="ARBA" id="ARBA00023136"/>
    </source>
</evidence>
<keyword evidence="5" id="KW-0968">Cytoplasmic vesicle</keyword>
<keyword evidence="9" id="KW-1185">Reference proteome</keyword>
<gene>
    <name evidence="10" type="primary">LOC101238171</name>
</gene>
<dbReference type="Pfam" id="PF07534">
    <property type="entry name" value="TLD"/>
    <property type="match status" value="1"/>
</dbReference>
<dbReference type="PROSITE" id="PS50086">
    <property type="entry name" value="TBC_RABGAP"/>
    <property type="match status" value="1"/>
</dbReference>
<dbReference type="SUPFAM" id="SSF47923">
    <property type="entry name" value="Ypt/Rab-GAP domain of gyp1p"/>
    <property type="match status" value="1"/>
</dbReference>
<evidence type="ECO:0000256" key="5">
    <source>
        <dbReference type="ARBA" id="ARBA00023329"/>
    </source>
</evidence>
<dbReference type="InterPro" id="IPR000195">
    <property type="entry name" value="Rab-GAP-TBC_dom"/>
</dbReference>
<dbReference type="InterPro" id="IPR035969">
    <property type="entry name" value="Rab-GAP_TBC_sf"/>
</dbReference>
<dbReference type="Pfam" id="PF00566">
    <property type="entry name" value="RabGAP-TBC"/>
    <property type="match status" value="1"/>
</dbReference>
<evidence type="ECO:0000313" key="9">
    <source>
        <dbReference type="Proteomes" id="UP001652625"/>
    </source>
</evidence>
<feature type="domain" description="TLDc" evidence="8">
    <location>
        <begin position="348"/>
        <end position="566"/>
    </location>
</feature>
<keyword evidence="4" id="KW-0472">Membrane</keyword>
<dbReference type="Gene3D" id="1.10.472.80">
    <property type="entry name" value="Ypt/Rab-GAP domain of gyp1p, domain 3"/>
    <property type="match status" value="1"/>
</dbReference>
<evidence type="ECO:0000313" key="10">
    <source>
        <dbReference type="RefSeq" id="XP_065649655.1"/>
    </source>
</evidence>
<dbReference type="SMART" id="SM00584">
    <property type="entry name" value="TLDc"/>
    <property type="match status" value="1"/>
</dbReference>
<accession>A0ABM4BKR0</accession>
<reference evidence="10" key="1">
    <citation type="submission" date="2025-08" db="UniProtKB">
        <authorList>
            <consortium name="RefSeq"/>
        </authorList>
    </citation>
    <scope>IDENTIFICATION</scope>
</reference>
<dbReference type="GeneID" id="101238171"/>
<evidence type="ECO:0000256" key="6">
    <source>
        <dbReference type="ARBA" id="ARBA00034103"/>
    </source>
</evidence>